<reference evidence="3" key="1">
    <citation type="submission" date="2017-10" db="EMBL/GenBank/DDBJ databases">
        <authorList>
            <person name="Frank J."/>
        </authorList>
    </citation>
    <scope>NUCLEOTIDE SEQUENCE [LARGE SCALE GENOMIC DNA]</scope>
</reference>
<dbReference type="OrthoDB" id="5783120at2"/>
<dbReference type="RefSeq" id="WP_099326534.1">
    <property type="nucleotide sequence ID" value="NZ_LT934425.1"/>
</dbReference>
<evidence type="ECO:0000313" key="3">
    <source>
        <dbReference type="Proteomes" id="UP000221734"/>
    </source>
</evidence>
<keyword evidence="3" id="KW-1185">Reference proteome</keyword>
<dbReference type="AlphaFoldDB" id="A0A2C9CJS1"/>
<feature type="region of interest" description="Disordered" evidence="1">
    <location>
        <begin position="1"/>
        <end position="38"/>
    </location>
</feature>
<organism evidence="2 3">
    <name type="scientific">Kuenenia stuttgartiensis</name>
    <dbReference type="NCBI Taxonomy" id="174633"/>
    <lineage>
        <taxon>Bacteria</taxon>
        <taxon>Pseudomonadati</taxon>
        <taxon>Planctomycetota</taxon>
        <taxon>Candidatus Brocadiia</taxon>
        <taxon>Candidatus Brocadiales</taxon>
        <taxon>Candidatus Brocadiaceae</taxon>
        <taxon>Candidatus Kuenenia</taxon>
    </lineage>
</organism>
<evidence type="ECO:0000313" key="2">
    <source>
        <dbReference type="EMBL" id="SOH06014.1"/>
    </source>
</evidence>
<sequence length="191" mass="22943">MPRLHERLQKIGNAPKQYQIDEERRKRQEEYRQQKEREDAEAIRLEKERILQLYRNARYGDIIQVNISGGSIAFIGERKGYEPLSFDLVRGERKRIPFYHHDKQITYQTDIWVAYDNNAFYFDVGDDQKYEQSTDKIVILDNGRWDEGKTYRPKTLDKSTYSQAHGIKVFIRYKLLPGMQRKGAYHYYPPQ</sequence>
<evidence type="ECO:0000256" key="1">
    <source>
        <dbReference type="SAM" id="MobiDB-lite"/>
    </source>
</evidence>
<dbReference type="KEGG" id="kst:KSMBR1_3541"/>
<gene>
    <name evidence="2" type="ORF">KSMBR1_3541</name>
</gene>
<accession>A0A2C9CJS1</accession>
<protein>
    <submittedName>
        <fullName evidence="2">Uncharacterized protein</fullName>
    </submittedName>
</protein>
<name>A0A2C9CJS1_KUEST</name>
<proteinExistence type="predicted"/>
<dbReference type="Proteomes" id="UP000221734">
    <property type="component" value="Chromosome Kuenenia_stuttgartiensis_MBR1"/>
</dbReference>
<feature type="compositionally biased region" description="Basic and acidic residues" evidence="1">
    <location>
        <begin position="19"/>
        <end position="38"/>
    </location>
</feature>
<dbReference type="EMBL" id="LT934425">
    <property type="protein sequence ID" value="SOH06014.1"/>
    <property type="molecule type" value="Genomic_DNA"/>
</dbReference>